<feature type="region of interest" description="Disordered" evidence="11">
    <location>
        <begin position="68"/>
        <end position="89"/>
    </location>
</feature>
<dbReference type="InterPro" id="IPR019734">
    <property type="entry name" value="TPR_rpt"/>
</dbReference>
<keyword evidence="2" id="KW-0812">Transmembrane</keyword>
<dbReference type="PANTHER" id="PTHR46208:SF1">
    <property type="entry name" value="MITOCHONDRIAL IMPORT RECEPTOR SUBUNIT TOM70"/>
    <property type="match status" value="1"/>
</dbReference>
<dbReference type="PROSITE" id="PS50005">
    <property type="entry name" value="TPR"/>
    <property type="match status" value="3"/>
</dbReference>
<name>A0A1V2LE73_CYBFA</name>
<sequence length="626" mass="69280">MEIGDDLTVNEGTHKLLSTNLQILTDLTMSEPSNVSSFIAKNKVAIAATVGVVASAAAAYYVLSQQPGATTDTSSSKKKKKSKGKSLSVNKTKKRVYPADAEGFPALTAEIIAALSDEDKEKYALALKEDGNELFKEKKFEDAIKFYSAALELKEDQVFYSNRSACYVGLQEYEKVIEDTTAALKIQPDYTKCLIRRAAAYEQVERYEDAMFDLTAVTVFGGFNNKSTEAALDRVLKKLSFKVVESRMKSRVPELPSASSTSSFFGAFDDEPTVEGLPEDPEQLEPQTGDFFLISALKELSRRSYESYEKADVFIQQAVSAYKKEFESKPEDDSLKRKLAIAYEYSGSFKFLKAEPLEALKDIESALELNARSRAYVFQALILADKQDFEKAAESFDKAIAAAPESGEAYYHKAQMYYLTNELEKAKENFTKAKELNPDNVYAYIQLACIAYRAGNFPSAEEQFQDAKKKFPTSPEIPNYYGEILGDSGDQAGALKQFEISYKLQEALSKISVGVIPLTNRAAMLSRTPTPENISAATALLEKAIDIDPKADLAKITLAQLKLQDNKAEEAVKLFEEAAELSRSVDEKLQATSFAEASKVQLRIRADPVLNSKIQELMAQYGAQGL</sequence>
<keyword evidence="7" id="KW-0496">Mitochondrion</keyword>
<dbReference type="Pfam" id="PF13432">
    <property type="entry name" value="TPR_16"/>
    <property type="match status" value="2"/>
</dbReference>
<dbReference type="Proteomes" id="UP000189513">
    <property type="component" value="Unassembled WGS sequence"/>
</dbReference>
<keyword evidence="6" id="KW-1133">Transmembrane helix</keyword>
<evidence type="ECO:0000256" key="6">
    <source>
        <dbReference type="ARBA" id="ARBA00022989"/>
    </source>
</evidence>
<proteinExistence type="inferred from homology"/>
<keyword evidence="12" id="KW-0675">Receptor</keyword>
<evidence type="ECO:0000256" key="7">
    <source>
        <dbReference type="ARBA" id="ARBA00023128"/>
    </source>
</evidence>
<dbReference type="GO" id="GO:0008320">
    <property type="term" value="F:protein transmembrane transporter activity"/>
    <property type="evidence" value="ECO:0007669"/>
    <property type="project" value="TreeGrafter"/>
</dbReference>
<feature type="repeat" description="TPR" evidence="10">
    <location>
        <begin position="407"/>
        <end position="440"/>
    </location>
</feature>
<evidence type="ECO:0000256" key="1">
    <source>
        <dbReference type="ARBA" id="ARBA00004572"/>
    </source>
</evidence>
<keyword evidence="4" id="KW-1000">Mitochondrion outer membrane</keyword>
<dbReference type="AlphaFoldDB" id="A0A1V2LE73"/>
<evidence type="ECO:0000313" key="13">
    <source>
        <dbReference type="Proteomes" id="UP000189513"/>
    </source>
</evidence>
<feature type="repeat" description="TPR" evidence="10">
    <location>
        <begin position="124"/>
        <end position="157"/>
    </location>
</feature>
<comment type="caution">
    <text evidence="12">The sequence shown here is derived from an EMBL/GenBank/DDBJ whole genome shotgun (WGS) entry which is preliminary data.</text>
</comment>
<dbReference type="GO" id="GO:0030150">
    <property type="term" value="P:protein import into mitochondrial matrix"/>
    <property type="evidence" value="ECO:0007669"/>
    <property type="project" value="TreeGrafter"/>
</dbReference>
<accession>A0A1V2LE73</accession>
<evidence type="ECO:0000256" key="11">
    <source>
        <dbReference type="SAM" id="MobiDB-lite"/>
    </source>
</evidence>
<evidence type="ECO:0000256" key="9">
    <source>
        <dbReference type="ARBA" id="ARBA00038030"/>
    </source>
</evidence>
<gene>
    <name evidence="12" type="ORF">BON22_0608</name>
</gene>
<dbReference type="SMART" id="SM00028">
    <property type="entry name" value="TPR"/>
    <property type="match status" value="7"/>
</dbReference>
<reference evidence="13" key="1">
    <citation type="journal article" date="2017" name="Genome Announc.">
        <title>Genome sequences of Cyberlindnera fabianii 65, Pichia kudriavzevii 129, and Saccharomyces cerevisiae 131 isolated from fermented masau fruits in Zimbabwe.</title>
        <authorList>
            <person name="van Rijswijck I.M.H."/>
            <person name="Derks M.F.L."/>
            <person name="Abee T."/>
            <person name="de Ridder D."/>
            <person name="Smid E.J."/>
        </authorList>
    </citation>
    <scope>NUCLEOTIDE SEQUENCE [LARGE SCALE GENOMIC DNA]</scope>
    <source>
        <strain evidence="13">65</strain>
    </source>
</reference>
<evidence type="ECO:0000256" key="3">
    <source>
        <dbReference type="ARBA" id="ARBA00022737"/>
    </source>
</evidence>
<evidence type="ECO:0000313" key="12">
    <source>
        <dbReference type="EMBL" id="ONH70127.1"/>
    </source>
</evidence>
<dbReference type="SUPFAM" id="SSF48452">
    <property type="entry name" value="TPR-like"/>
    <property type="match status" value="2"/>
</dbReference>
<dbReference type="Gene3D" id="1.25.40.10">
    <property type="entry name" value="Tetratricopeptide repeat domain"/>
    <property type="match status" value="2"/>
</dbReference>
<evidence type="ECO:0000256" key="2">
    <source>
        <dbReference type="ARBA" id="ARBA00022692"/>
    </source>
</evidence>
<dbReference type="GO" id="GO:0005741">
    <property type="term" value="C:mitochondrial outer membrane"/>
    <property type="evidence" value="ECO:0007669"/>
    <property type="project" value="UniProtKB-SubCell"/>
</dbReference>
<dbReference type="EMBL" id="MPUK01000001">
    <property type="protein sequence ID" value="ONH70127.1"/>
    <property type="molecule type" value="Genomic_DNA"/>
</dbReference>
<keyword evidence="8" id="KW-0472">Membrane</keyword>
<evidence type="ECO:0000256" key="5">
    <source>
        <dbReference type="ARBA" id="ARBA00022803"/>
    </source>
</evidence>
<keyword evidence="5 10" id="KW-0802">TPR repeat</keyword>
<dbReference type="GO" id="GO:0030943">
    <property type="term" value="F:mitochondrion targeting sequence binding"/>
    <property type="evidence" value="ECO:0007669"/>
    <property type="project" value="TreeGrafter"/>
</dbReference>
<keyword evidence="13" id="KW-1185">Reference proteome</keyword>
<comment type="similarity">
    <text evidence="9">Belongs to the Tom70 family.</text>
</comment>
<evidence type="ECO:0000256" key="8">
    <source>
        <dbReference type="ARBA" id="ARBA00023136"/>
    </source>
</evidence>
<feature type="repeat" description="TPR" evidence="10">
    <location>
        <begin position="373"/>
        <end position="406"/>
    </location>
</feature>
<protein>
    <submittedName>
        <fullName evidence="12">Mitochondrial import receptor subunit TOM70</fullName>
    </submittedName>
</protein>
<dbReference type="VEuPathDB" id="FungiDB:BON22_0608"/>
<dbReference type="STRING" id="36022.A0A1V2LE73"/>
<organism evidence="12 13">
    <name type="scientific">Cyberlindnera fabianii</name>
    <name type="common">Yeast</name>
    <name type="synonym">Hansenula fabianii</name>
    <dbReference type="NCBI Taxonomy" id="36022"/>
    <lineage>
        <taxon>Eukaryota</taxon>
        <taxon>Fungi</taxon>
        <taxon>Dikarya</taxon>
        <taxon>Ascomycota</taxon>
        <taxon>Saccharomycotina</taxon>
        <taxon>Saccharomycetes</taxon>
        <taxon>Phaffomycetales</taxon>
        <taxon>Phaffomycetaceae</taxon>
        <taxon>Cyberlindnera</taxon>
    </lineage>
</organism>
<evidence type="ECO:0000256" key="4">
    <source>
        <dbReference type="ARBA" id="ARBA00022787"/>
    </source>
</evidence>
<keyword evidence="3" id="KW-0677">Repeat</keyword>
<evidence type="ECO:0000256" key="10">
    <source>
        <dbReference type="PROSITE-ProRule" id="PRU00339"/>
    </source>
</evidence>
<dbReference type="FunFam" id="1.25.40.10:FF:000357">
    <property type="entry name" value="Mitochondrial proteins import receptor"/>
    <property type="match status" value="1"/>
</dbReference>
<dbReference type="PANTHER" id="PTHR46208">
    <property type="entry name" value="MITOCHONDRIAL IMPORT RECEPTOR SUBUNIT TOM70"/>
    <property type="match status" value="1"/>
</dbReference>
<dbReference type="OMA" id="QWRGDIE"/>
<comment type="subcellular location">
    <subcellularLocation>
        <location evidence="1">Mitochondrion outer membrane</location>
        <topology evidence="1">Single-pass membrane protein</topology>
    </subcellularLocation>
</comment>
<dbReference type="GO" id="GO:0045039">
    <property type="term" value="P:protein insertion into mitochondrial inner membrane"/>
    <property type="evidence" value="ECO:0007669"/>
    <property type="project" value="TreeGrafter"/>
</dbReference>
<dbReference type="InterPro" id="IPR011990">
    <property type="entry name" value="TPR-like_helical_dom_sf"/>
</dbReference>